<organism evidence="2 3">
    <name type="scientific">Stegodyphus mimosarum</name>
    <name type="common">African social velvet spider</name>
    <dbReference type="NCBI Taxonomy" id="407821"/>
    <lineage>
        <taxon>Eukaryota</taxon>
        <taxon>Metazoa</taxon>
        <taxon>Ecdysozoa</taxon>
        <taxon>Arthropoda</taxon>
        <taxon>Chelicerata</taxon>
        <taxon>Arachnida</taxon>
        <taxon>Araneae</taxon>
        <taxon>Araneomorphae</taxon>
        <taxon>Entelegynae</taxon>
        <taxon>Eresoidea</taxon>
        <taxon>Eresidae</taxon>
        <taxon>Stegodyphus</taxon>
    </lineage>
</organism>
<dbReference type="Proteomes" id="UP000054359">
    <property type="component" value="Unassembled WGS sequence"/>
</dbReference>
<feature type="compositionally biased region" description="Acidic residues" evidence="1">
    <location>
        <begin position="38"/>
        <end position="49"/>
    </location>
</feature>
<feature type="non-terminal residue" evidence="2">
    <location>
        <position position="76"/>
    </location>
</feature>
<feature type="compositionally biased region" description="Basic and acidic residues" evidence="1">
    <location>
        <begin position="1"/>
        <end position="18"/>
    </location>
</feature>
<evidence type="ECO:0000313" key="3">
    <source>
        <dbReference type="Proteomes" id="UP000054359"/>
    </source>
</evidence>
<sequence length="76" mass="8808">MNNNDEKLMNDNNNKDGDYMNGDDNEDGELQNDRNGDSIDDYDDDEDKDDSNRIKEGLNHQEYGGGAVMRRMYNRV</sequence>
<feature type="region of interest" description="Disordered" evidence="1">
    <location>
        <begin position="1"/>
        <end position="76"/>
    </location>
</feature>
<feature type="compositionally biased region" description="Acidic residues" evidence="1">
    <location>
        <begin position="21"/>
        <end position="30"/>
    </location>
</feature>
<dbReference type="AlphaFoldDB" id="A0A087UDC9"/>
<proteinExistence type="predicted"/>
<keyword evidence="3" id="KW-1185">Reference proteome</keyword>
<feature type="compositionally biased region" description="Basic and acidic residues" evidence="1">
    <location>
        <begin position="50"/>
        <end position="59"/>
    </location>
</feature>
<protein>
    <submittedName>
        <fullName evidence="2">Uncharacterized protein</fullName>
    </submittedName>
</protein>
<gene>
    <name evidence="2" type="ORF">X975_23199</name>
</gene>
<reference evidence="2 3" key="1">
    <citation type="submission" date="2013-11" db="EMBL/GenBank/DDBJ databases">
        <title>Genome sequencing of Stegodyphus mimosarum.</title>
        <authorList>
            <person name="Bechsgaard J."/>
        </authorList>
    </citation>
    <scope>NUCLEOTIDE SEQUENCE [LARGE SCALE GENOMIC DNA]</scope>
</reference>
<dbReference type="EMBL" id="KK119317">
    <property type="protein sequence ID" value="KFM75368.1"/>
    <property type="molecule type" value="Genomic_DNA"/>
</dbReference>
<evidence type="ECO:0000256" key="1">
    <source>
        <dbReference type="SAM" id="MobiDB-lite"/>
    </source>
</evidence>
<accession>A0A087UDC9</accession>
<name>A0A087UDC9_STEMI</name>
<evidence type="ECO:0000313" key="2">
    <source>
        <dbReference type="EMBL" id="KFM75368.1"/>
    </source>
</evidence>